<dbReference type="SUPFAM" id="SSF56801">
    <property type="entry name" value="Acetyl-CoA synthetase-like"/>
    <property type="match status" value="2"/>
</dbReference>
<dbReference type="GO" id="GO:0031177">
    <property type="term" value="F:phosphopantetheine binding"/>
    <property type="evidence" value="ECO:0007669"/>
    <property type="project" value="InterPro"/>
</dbReference>
<dbReference type="InterPro" id="IPR000873">
    <property type="entry name" value="AMP-dep_synth/lig_dom"/>
</dbReference>
<dbReference type="GO" id="GO:0003824">
    <property type="term" value="F:catalytic activity"/>
    <property type="evidence" value="ECO:0007669"/>
    <property type="project" value="InterPro"/>
</dbReference>
<evidence type="ECO:0000256" key="4">
    <source>
        <dbReference type="ARBA" id="ARBA00022553"/>
    </source>
</evidence>
<dbReference type="FunFam" id="3.40.50.980:FF:000001">
    <property type="entry name" value="Non-ribosomal peptide synthetase"/>
    <property type="match status" value="2"/>
</dbReference>
<dbReference type="SUPFAM" id="SSF47336">
    <property type="entry name" value="ACP-like"/>
    <property type="match status" value="2"/>
</dbReference>
<dbReference type="InterPro" id="IPR006162">
    <property type="entry name" value="Ppantetheine_attach_site"/>
</dbReference>
<organism evidence="6 7">
    <name type="scientific">Streptomyces davaonensis (strain DSM 101723 / JCM 4913 / KCC S-0913 / 768)</name>
    <dbReference type="NCBI Taxonomy" id="1214101"/>
    <lineage>
        <taxon>Bacteria</taxon>
        <taxon>Bacillati</taxon>
        <taxon>Actinomycetota</taxon>
        <taxon>Actinomycetes</taxon>
        <taxon>Kitasatosporales</taxon>
        <taxon>Streptomycetaceae</taxon>
        <taxon>Streptomyces</taxon>
    </lineage>
</organism>
<dbReference type="GO" id="GO:0005829">
    <property type="term" value="C:cytosol"/>
    <property type="evidence" value="ECO:0007669"/>
    <property type="project" value="TreeGrafter"/>
</dbReference>
<dbReference type="FunFam" id="1.10.1200.10:FF:000005">
    <property type="entry name" value="Nonribosomal peptide synthetase 1"/>
    <property type="match status" value="2"/>
</dbReference>
<dbReference type="InterPro" id="IPR010071">
    <property type="entry name" value="AA_adenyl_dom"/>
</dbReference>
<dbReference type="Pfam" id="PF13193">
    <property type="entry name" value="AMP-binding_C"/>
    <property type="match status" value="2"/>
</dbReference>
<dbReference type="OrthoDB" id="2472181at2"/>
<dbReference type="InterPro" id="IPR009081">
    <property type="entry name" value="PP-bd_ACP"/>
</dbReference>
<dbReference type="Gene3D" id="1.10.1200.10">
    <property type="entry name" value="ACP-like"/>
    <property type="match status" value="1"/>
</dbReference>
<evidence type="ECO:0000313" key="7">
    <source>
        <dbReference type="Proteomes" id="UP000008043"/>
    </source>
</evidence>
<dbReference type="Proteomes" id="UP000008043">
    <property type="component" value="Chromosome"/>
</dbReference>
<dbReference type="Gene3D" id="3.40.50.12780">
    <property type="entry name" value="N-terminal domain of ligase-like"/>
    <property type="match status" value="1"/>
</dbReference>
<dbReference type="PANTHER" id="PTHR45527:SF1">
    <property type="entry name" value="FATTY ACID SYNTHASE"/>
    <property type="match status" value="1"/>
</dbReference>
<dbReference type="InterPro" id="IPR020845">
    <property type="entry name" value="AMP-binding_CS"/>
</dbReference>
<gene>
    <name evidence="6" type="ORF">BN159_6046</name>
</gene>
<dbReference type="InterPro" id="IPR020806">
    <property type="entry name" value="PKS_PP-bd"/>
</dbReference>
<dbReference type="Gene3D" id="3.30.559.10">
    <property type="entry name" value="Chloramphenicol acetyltransferase-like domain"/>
    <property type="match status" value="2"/>
</dbReference>
<dbReference type="InterPro" id="IPR029058">
    <property type="entry name" value="AB_hydrolase_fold"/>
</dbReference>
<protein>
    <submittedName>
        <fullName evidence="6">Amino acid adenylation domain protein</fullName>
    </submittedName>
</protein>
<keyword evidence="3" id="KW-0596">Phosphopantetheine</keyword>
<dbReference type="FunFam" id="3.30.300.30:FF:000010">
    <property type="entry name" value="Enterobactin synthetase component F"/>
    <property type="match status" value="2"/>
</dbReference>
<feature type="domain" description="Carrier" evidence="5">
    <location>
        <begin position="977"/>
        <end position="1051"/>
    </location>
</feature>
<dbReference type="KEGG" id="sdv:BN159_6046"/>
<dbReference type="PATRIC" id="fig|1214101.3.peg.6129"/>
<evidence type="ECO:0000256" key="3">
    <source>
        <dbReference type="ARBA" id="ARBA00022450"/>
    </source>
</evidence>
<dbReference type="eggNOG" id="COG1020">
    <property type="taxonomic scope" value="Bacteria"/>
</dbReference>
<evidence type="ECO:0000256" key="1">
    <source>
        <dbReference type="ARBA" id="ARBA00001957"/>
    </source>
</evidence>
<keyword evidence="4" id="KW-0597">Phosphoprotein</keyword>
<dbReference type="CDD" id="cd19543">
    <property type="entry name" value="DCL_NRPS"/>
    <property type="match status" value="2"/>
</dbReference>
<dbReference type="Gene3D" id="3.30.559.30">
    <property type="entry name" value="Nonribosomal peptide synthetase, condensation domain"/>
    <property type="match status" value="2"/>
</dbReference>
<evidence type="ECO:0000259" key="5">
    <source>
        <dbReference type="PROSITE" id="PS50075"/>
    </source>
</evidence>
<dbReference type="Gene3D" id="3.30.300.30">
    <property type="match status" value="2"/>
</dbReference>
<dbReference type="GO" id="GO:0043041">
    <property type="term" value="P:amino acid activation for nonribosomal peptide biosynthetic process"/>
    <property type="evidence" value="ECO:0007669"/>
    <property type="project" value="TreeGrafter"/>
</dbReference>
<dbReference type="FunFam" id="2.30.38.10:FF:000001">
    <property type="entry name" value="Non-ribosomal peptide synthetase PvdI"/>
    <property type="match status" value="2"/>
</dbReference>
<dbReference type="GO" id="GO:0044550">
    <property type="term" value="P:secondary metabolite biosynthetic process"/>
    <property type="evidence" value="ECO:0007669"/>
    <property type="project" value="UniProtKB-ARBA"/>
</dbReference>
<dbReference type="Gene3D" id="2.30.38.10">
    <property type="entry name" value="Luciferase, Domain 3"/>
    <property type="match status" value="1"/>
</dbReference>
<comment type="cofactor">
    <cofactor evidence="1">
        <name>pantetheine 4'-phosphate</name>
        <dbReference type="ChEBI" id="CHEBI:47942"/>
    </cofactor>
</comment>
<dbReference type="HOGENOM" id="CLU_000022_0_3_11"/>
<reference evidence="6 7" key="1">
    <citation type="journal article" date="2012" name="J. Bacteriol.">
        <title>Genome sequence of the bacterium Streptomyces davawensis JCM 4913 and heterologous production of the unique antibiotic roseoflavin.</title>
        <authorList>
            <person name="Jankowitsch F."/>
            <person name="Schwarz J."/>
            <person name="Ruckert C."/>
            <person name="Gust B."/>
            <person name="Szczepanowski R."/>
            <person name="Blom J."/>
            <person name="Pelzer S."/>
            <person name="Kalinowski J."/>
            <person name="Mack M."/>
        </authorList>
    </citation>
    <scope>NUCLEOTIDE SEQUENCE [LARGE SCALE GENOMIC DNA]</scope>
    <source>
        <strain evidence="7">DSM 101723 / JCM 4913 / KCC S-0913 / 768</strain>
    </source>
</reference>
<dbReference type="SMART" id="SM01294">
    <property type="entry name" value="PKS_PP_betabranch"/>
    <property type="match status" value="1"/>
</dbReference>
<dbReference type="InterPro" id="IPR001242">
    <property type="entry name" value="Condensation_dom"/>
</dbReference>
<dbReference type="EMBL" id="HE971709">
    <property type="protein sequence ID" value="CCK30425.1"/>
    <property type="molecule type" value="Genomic_DNA"/>
</dbReference>
<dbReference type="GO" id="GO:0008610">
    <property type="term" value="P:lipid biosynthetic process"/>
    <property type="evidence" value="ECO:0007669"/>
    <property type="project" value="UniProtKB-ARBA"/>
</dbReference>
<dbReference type="InterPro" id="IPR023213">
    <property type="entry name" value="CAT-like_dom_sf"/>
</dbReference>
<proteinExistence type="inferred from homology"/>
<evidence type="ECO:0000256" key="2">
    <source>
        <dbReference type="ARBA" id="ARBA00006432"/>
    </source>
</evidence>
<evidence type="ECO:0000313" key="6">
    <source>
        <dbReference type="EMBL" id="CCK30425.1"/>
    </source>
</evidence>
<dbReference type="GO" id="GO:0017000">
    <property type="term" value="P:antibiotic biosynthetic process"/>
    <property type="evidence" value="ECO:0007669"/>
    <property type="project" value="UniProtKB-ARBA"/>
</dbReference>
<dbReference type="SUPFAM" id="SSF52777">
    <property type="entry name" value="CoA-dependent acyltransferases"/>
    <property type="match status" value="4"/>
</dbReference>
<dbReference type="RefSeq" id="WP_015660761.1">
    <property type="nucleotide sequence ID" value="NC_020504.1"/>
</dbReference>
<feature type="domain" description="Carrier" evidence="5">
    <location>
        <begin position="2035"/>
        <end position="2109"/>
    </location>
</feature>
<dbReference type="Pfam" id="PF00668">
    <property type="entry name" value="Condensation"/>
    <property type="match status" value="2"/>
</dbReference>
<dbReference type="InterPro" id="IPR042099">
    <property type="entry name" value="ANL_N_sf"/>
</dbReference>
<name>K4RB56_STRDJ</name>
<dbReference type="PANTHER" id="PTHR45527">
    <property type="entry name" value="NONRIBOSOMAL PEPTIDE SYNTHETASE"/>
    <property type="match status" value="1"/>
</dbReference>
<accession>K4RB56</accession>
<dbReference type="PROSITE" id="PS50075">
    <property type="entry name" value="CARRIER"/>
    <property type="match status" value="2"/>
</dbReference>
<dbReference type="Gene3D" id="3.40.50.980">
    <property type="match status" value="2"/>
</dbReference>
<keyword evidence="7" id="KW-1185">Reference proteome</keyword>
<comment type="similarity">
    <text evidence="2">Belongs to the ATP-dependent AMP-binding enzyme family.</text>
</comment>
<dbReference type="InterPro" id="IPR045851">
    <property type="entry name" value="AMP-bd_C_sf"/>
</dbReference>
<dbReference type="Pfam" id="PF00501">
    <property type="entry name" value="AMP-binding"/>
    <property type="match status" value="2"/>
</dbReference>
<dbReference type="CDD" id="cd05930">
    <property type="entry name" value="A_NRPS"/>
    <property type="match status" value="1"/>
</dbReference>
<sequence>MRQTSLEAVLPLTPLQQGILFHALYEEPQDSGEQVDFYVVQTPLELVGPLDKDVLRRSCQALPDRHAALRAGFLRRRSGETVQAVAKSVEPAWEEADLSGFDAEERRVRLARLLAEDRARRFDLAKPPLLRFTLIRLAPERHVLVLTNHHIVLDGWSLPLVLADLFRLYRDGGSADALEPAVGFGDYLGWLAEQDREAAAQAWRSALAGLDGPTLVARGTAGPQAPGQRRVIAELTETDTARLTTMARAHDLTLNTVVQGGWALLLTVLTGQPDVVYGNTVAGRPPQLPGAERMVGLMMNTVPARVRVDPAEPIARLLARVQAEQAAQARHDYLGLADIHRAVGVPELFDTTVAFENVPVDGVVRGAEVPGLAVTLMRDAVEDAFEGTHYPLSLAVHPGERLRFELNHREDAVPAAQATDILRRLCAVLRDIAERPEEPAGRLPALTDAERHAIVQTSRGRIFVHASRTLPEVFEAQVRATPAAVAVGDGTRRLTFAQLNAEANRLARLLVARGAGPDRLVGVALPRTTDAVVAILAVLKSGAAYLPVDTEHPAERIAALCAETDPVVVLATAKTELPDTVPVLPLDGTDLPEEAADLTDADRTAPLLPAHLAYVIHTSGSTGRPKGVAVEHRNLVNMFHSHRANFFDPERERAGGRPLRAALTNSLGFDASWSQLLWMVAGHELDLVDDTVRRDAVALVAHVADAEVDVVDTTPSVARQMLAAGLFETPGRRPRVLALGGEEAGEDLWSELLGVPGLSVYNLYGPAECTVDAMHWQGAPGSRPAIGVPADNARVYLLDAFLRPVPDGAVGELYIAGSGVARGYLDRPGLTAERFVADVFGAPGARMYRTGDLGRRGPDGAVEYIGRSDFQVKVRGHRIELGEIEAALAADPAVAQAVAAAPADDKGGRRIVGYVRPAPGARIRPEELREAVARRLPAYMVPALVMVVDTFALTPNGKVDRRALPDPRFKAAGAHRAPETERERILHAVFTEVLGVERIGVDDSFFDLGGDSITAMQAAARAHREGLAVGVRDIFVHRTVAGLAEAAEEVAEQPSASAPATGPVLELTAAEQTELDAAGLRFTDVLPLTPLQQGMHFHAMLASDGVDVYTAQAPLRLRGALSADVMRTALDAVCARHAALRVSFVTPASGRTVQLVHERVRVPWRELDLSALDEEGRRRRLAELLADERVRRFDLAKPPLLRATLVRLAADDHVLLVSYHHGLLDGWSLPLFFRDLFAGYARGGAAAGPRPVQFTDFMRWLGGHDEEKAAAVWTEALAGVDEPTLVAPDAEAATATVPHLVTDILDTEQSAALTAAARGAGLTLSTVVQGAWAVALGALLGRDDVVFGATTAARPAELPGAEDIIGLLMNTVPVRVRLDPARPLDRLLADLQLQQAELRPYQHLGLTRVQRALGLGELFDTVVDFANTPLDGEAVQRQVPGLRISLDEEPVAGASHYPLNLVVVPGERLSLELSYRADLFTPEAGAALLARVRRILDGFAADPAVPLGRLDLLSEEERGQLLGLMAGPAYDGGPVTLPELFAEQVRARPDAVAVYDGQVELSYGELDARTNRLARALVARGVGPEDLVAVAIPKSALSVTAVLAVLKAGAAYLPVDLKYPPERLRYLLDDARPTLVLTTGEEHGLPEGPERLLSLADLEELQFSDERLTDADRTVPLRPEHPAYVIHTSGSTGRPKGVLVPHTGIAALVAQQRAGLALRPDERVLLFASPSFDASVWELATGLLTGASVVTAPGDELLPGPALADTVARYGVTTLLLPPSSLAVLAEGALPDGVTLVVGGEACPPDLVERWSAGRRMVNAYGPTEATVMGTMSRPLAGRTSPPLGDPVAGARVYLMDGALRPVPVGARGELYLAGDGLARGYLRRAALTAERFVADPFGPPGARMYRTGDVARRTADGTLEYLGRADDQVKVRGFRIEPGEIEAVLAADPAVAQAVVVVREDRPGVRQLVGYAAPAAGAVLEPAALRGRVAAALPDHMVPAAVVVLDRLPVTASGKLDRGALPAPDFSGVRDSRAPRTPREELVCALFAEALEVERVGIDDSFFDLGGDSITSIRLVTLAHAQGLDISPRDVFSHKTAAALAAAVKDVAESPDATDAEDPDEPLITLDPAELDAFAADWQEPA</sequence>
<dbReference type="STRING" id="1214101.BN159_6046"/>
<dbReference type="PROSITE" id="PS00455">
    <property type="entry name" value="AMP_BINDING"/>
    <property type="match status" value="2"/>
</dbReference>
<dbReference type="Gene3D" id="3.40.50.1820">
    <property type="entry name" value="alpha/beta hydrolase"/>
    <property type="match status" value="1"/>
</dbReference>
<dbReference type="PROSITE" id="PS00012">
    <property type="entry name" value="PHOSPHOPANTETHEINE"/>
    <property type="match status" value="2"/>
</dbReference>
<dbReference type="InterPro" id="IPR025110">
    <property type="entry name" value="AMP-bd_C"/>
</dbReference>
<dbReference type="Pfam" id="PF00550">
    <property type="entry name" value="PP-binding"/>
    <property type="match status" value="2"/>
</dbReference>
<dbReference type="SMART" id="SM00823">
    <property type="entry name" value="PKS_PP"/>
    <property type="match status" value="2"/>
</dbReference>
<dbReference type="InterPro" id="IPR036736">
    <property type="entry name" value="ACP-like_sf"/>
</dbReference>
<dbReference type="FunFam" id="3.40.50.12780:FF:000012">
    <property type="entry name" value="Non-ribosomal peptide synthetase"/>
    <property type="match status" value="1"/>
</dbReference>
<dbReference type="NCBIfam" id="TIGR01733">
    <property type="entry name" value="AA-adenyl-dom"/>
    <property type="match status" value="2"/>
</dbReference>